<dbReference type="OrthoDB" id="412981at2759"/>
<dbReference type="Pfam" id="PF00078">
    <property type="entry name" value="RVT_1"/>
    <property type="match status" value="1"/>
</dbReference>
<reference evidence="2 3" key="1">
    <citation type="journal article" date="2019" name="Sci. Rep.">
        <title>Orb-weaving spider Araneus ventricosus genome elucidates the spidroin gene catalogue.</title>
        <authorList>
            <person name="Kono N."/>
            <person name="Nakamura H."/>
            <person name="Ohtoshi R."/>
            <person name="Moran D.A.P."/>
            <person name="Shinohara A."/>
            <person name="Yoshida Y."/>
            <person name="Fujiwara M."/>
            <person name="Mori M."/>
            <person name="Tomita M."/>
            <person name="Arakawa K."/>
        </authorList>
    </citation>
    <scope>NUCLEOTIDE SEQUENCE [LARGE SCALE GENOMIC DNA]</scope>
</reference>
<keyword evidence="2" id="KW-0695">RNA-directed DNA polymerase</keyword>
<organism evidence="2 3">
    <name type="scientific">Araneus ventricosus</name>
    <name type="common">Orbweaver spider</name>
    <name type="synonym">Epeira ventricosa</name>
    <dbReference type="NCBI Taxonomy" id="182803"/>
    <lineage>
        <taxon>Eukaryota</taxon>
        <taxon>Metazoa</taxon>
        <taxon>Ecdysozoa</taxon>
        <taxon>Arthropoda</taxon>
        <taxon>Chelicerata</taxon>
        <taxon>Arachnida</taxon>
        <taxon>Araneae</taxon>
        <taxon>Araneomorphae</taxon>
        <taxon>Entelegynae</taxon>
        <taxon>Araneoidea</taxon>
        <taxon>Araneidae</taxon>
        <taxon>Araneus</taxon>
    </lineage>
</organism>
<dbReference type="PANTHER" id="PTHR33332">
    <property type="entry name" value="REVERSE TRANSCRIPTASE DOMAIN-CONTAINING PROTEIN"/>
    <property type="match status" value="1"/>
</dbReference>
<feature type="domain" description="Reverse transcriptase" evidence="1">
    <location>
        <begin position="1"/>
        <end position="178"/>
    </location>
</feature>
<dbReference type="EMBL" id="BGPR01000241">
    <property type="protein sequence ID" value="GBM07380.1"/>
    <property type="molecule type" value="Genomic_DNA"/>
</dbReference>
<evidence type="ECO:0000259" key="1">
    <source>
        <dbReference type="PROSITE" id="PS50878"/>
    </source>
</evidence>
<dbReference type="SUPFAM" id="SSF56672">
    <property type="entry name" value="DNA/RNA polymerases"/>
    <property type="match status" value="1"/>
</dbReference>
<accession>A0A4Y2CSJ7</accession>
<protein>
    <submittedName>
        <fullName evidence="2">Putative RNA-directed DNA polymerase from transposon X-element</fullName>
    </submittedName>
</protein>
<keyword evidence="2" id="KW-0548">Nucleotidyltransferase</keyword>
<dbReference type="InterPro" id="IPR043502">
    <property type="entry name" value="DNA/RNA_pol_sf"/>
</dbReference>
<dbReference type="Proteomes" id="UP000499080">
    <property type="component" value="Unassembled WGS sequence"/>
</dbReference>
<comment type="caution">
    <text evidence="2">The sequence shown here is derived from an EMBL/GenBank/DDBJ whole genome shotgun (WGS) entry which is preliminary data.</text>
</comment>
<dbReference type="InterPro" id="IPR000477">
    <property type="entry name" value="RT_dom"/>
</dbReference>
<sequence>MEEGWDTGAVFLDIAKAFDRVWRDGLVYKFIELRVPGSIIKLIATYLRGRHFVVRVGNSLSSERAIAAGVVQGSKVGPYLFNSYVNDIASPRNCQPKICLFADDTAVMSTGASDHVVTYFNDYLDRLGRWLIRWKVQVNSDKCQSVYFTRRRSTTNPPKLYRRPIPRKNETKCLGSTRRKGAHALCLLTPRFVYNQLKERPKPVMILGVSPDNTSPFQDYFGNVRPYNIQIDQDIRQRARHDMRTNTS</sequence>
<dbReference type="PROSITE" id="PS50878">
    <property type="entry name" value="RT_POL"/>
    <property type="match status" value="1"/>
</dbReference>
<name>A0A4Y2CSJ7_ARAVE</name>
<evidence type="ECO:0000313" key="2">
    <source>
        <dbReference type="EMBL" id="GBM07380.1"/>
    </source>
</evidence>
<keyword evidence="2" id="KW-0808">Transferase</keyword>
<keyword evidence="3" id="KW-1185">Reference proteome</keyword>
<evidence type="ECO:0000313" key="3">
    <source>
        <dbReference type="Proteomes" id="UP000499080"/>
    </source>
</evidence>
<dbReference type="AlphaFoldDB" id="A0A4Y2CSJ7"/>
<proteinExistence type="predicted"/>
<dbReference type="GO" id="GO:0003964">
    <property type="term" value="F:RNA-directed DNA polymerase activity"/>
    <property type="evidence" value="ECO:0007669"/>
    <property type="project" value="UniProtKB-KW"/>
</dbReference>
<gene>
    <name evidence="2" type="primary">X-elementORF2_844</name>
    <name evidence="2" type="ORF">AVEN_187909_1</name>
</gene>